<gene>
    <name evidence="2" type="ORF">SAMN05421863_107115</name>
</gene>
<feature type="compositionally biased region" description="Basic and acidic residues" evidence="1">
    <location>
        <begin position="17"/>
        <end position="30"/>
    </location>
</feature>
<keyword evidence="3" id="KW-1185">Reference proteome</keyword>
<sequence>MDKYSGMGGSYIIDPETGERRPADPVKDEPAAELNEYDGKGGSYIIDQKTGQQRPYDEREHLLIKPAGRIEPPATEPESEKEPQSARSKKKR</sequence>
<feature type="region of interest" description="Disordered" evidence="1">
    <location>
        <begin position="1"/>
        <end position="92"/>
    </location>
</feature>
<protein>
    <submittedName>
        <fullName evidence="2">Uncharacterized protein</fullName>
    </submittedName>
</protein>
<name>A0A1I4UVJ7_9PROT</name>
<dbReference type="Proteomes" id="UP000183287">
    <property type="component" value="Unassembled WGS sequence"/>
</dbReference>
<dbReference type="EMBL" id="FOUB01000071">
    <property type="protein sequence ID" value="SFM92905.1"/>
    <property type="molecule type" value="Genomic_DNA"/>
</dbReference>
<evidence type="ECO:0000256" key="1">
    <source>
        <dbReference type="SAM" id="MobiDB-lite"/>
    </source>
</evidence>
<dbReference type="AlphaFoldDB" id="A0A1I4UVJ7"/>
<accession>A0A1I4UVJ7</accession>
<dbReference type="RefSeq" id="WP_074906837.1">
    <property type="nucleotide sequence ID" value="NZ_FOUB01000071.1"/>
</dbReference>
<evidence type="ECO:0000313" key="3">
    <source>
        <dbReference type="Proteomes" id="UP000183287"/>
    </source>
</evidence>
<organism evidence="2 3">
    <name type="scientific">Nitrosomonas communis</name>
    <dbReference type="NCBI Taxonomy" id="44574"/>
    <lineage>
        <taxon>Bacteria</taxon>
        <taxon>Pseudomonadati</taxon>
        <taxon>Pseudomonadota</taxon>
        <taxon>Betaproteobacteria</taxon>
        <taxon>Nitrosomonadales</taxon>
        <taxon>Nitrosomonadaceae</taxon>
        <taxon>Nitrosomonas</taxon>
    </lineage>
</organism>
<proteinExistence type="predicted"/>
<reference evidence="3" key="1">
    <citation type="submission" date="2016-10" db="EMBL/GenBank/DDBJ databases">
        <authorList>
            <person name="Varghese N."/>
            <person name="Submissions S."/>
        </authorList>
    </citation>
    <scope>NUCLEOTIDE SEQUENCE [LARGE SCALE GENOMIC DNA]</scope>
    <source>
        <strain evidence="3">Nm44</strain>
    </source>
</reference>
<evidence type="ECO:0000313" key="2">
    <source>
        <dbReference type="EMBL" id="SFM92905.1"/>
    </source>
</evidence>